<dbReference type="Proteomes" id="UP000789525">
    <property type="component" value="Unassembled WGS sequence"/>
</dbReference>
<evidence type="ECO:0000313" key="2">
    <source>
        <dbReference type="Proteomes" id="UP000789525"/>
    </source>
</evidence>
<gene>
    <name evidence="1" type="ORF">ACOLOM_LOCUS319</name>
</gene>
<accession>A0ACA9JYE7</accession>
<proteinExistence type="predicted"/>
<dbReference type="EMBL" id="CAJVPT010000305">
    <property type="protein sequence ID" value="CAG8442456.1"/>
    <property type="molecule type" value="Genomic_DNA"/>
</dbReference>
<keyword evidence="2" id="KW-1185">Reference proteome</keyword>
<feature type="non-terminal residue" evidence="1">
    <location>
        <position position="624"/>
    </location>
</feature>
<reference evidence="1" key="1">
    <citation type="submission" date="2021-06" db="EMBL/GenBank/DDBJ databases">
        <authorList>
            <person name="Kallberg Y."/>
            <person name="Tangrot J."/>
            <person name="Rosling A."/>
        </authorList>
    </citation>
    <scope>NUCLEOTIDE SEQUENCE</scope>
    <source>
        <strain evidence="1">CL356</strain>
    </source>
</reference>
<name>A0ACA9JYE7_9GLOM</name>
<organism evidence="1 2">
    <name type="scientific">Acaulospora colombiana</name>
    <dbReference type="NCBI Taxonomy" id="27376"/>
    <lineage>
        <taxon>Eukaryota</taxon>
        <taxon>Fungi</taxon>
        <taxon>Fungi incertae sedis</taxon>
        <taxon>Mucoromycota</taxon>
        <taxon>Glomeromycotina</taxon>
        <taxon>Glomeromycetes</taxon>
        <taxon>Diversisporales</taxon>
        <taxon>Acaulosporaceae</taxon>
        <taxon>Acaulospora</taxon>
    </lineage>
</organism>
<sequence length="624" mass="71564">MHSPSSSSPSNLYIPPDVIEEILQYLKNDIPSLHTCILLNRLWCVLTVPYLWCNPFNSVNNRLTGRRNEISRNRWLNRNGGVSIIRQIVSNLDDDERRTLGDVLGVDLTGVNKTRFDYPTFMKVLDYDKILWSVTRWIEAVVSRDGKEELSEDCRTSVLEKRVEILKIIIGTLFDKSSGFRDINIIYNPSFYRNSLYPPLIDLKFLDSTDSTSLSKLQKFTLVHYSNPISPPSDLSNTQRIINNLITISNHTHKLDHLKLQIHNETRAANLLEYGQAFCEVIKAQQKLRVLEMNDFFFDDDSSETASSISDDEEDSMLEEISLPEMIIETFRTSQVSRSLRYLKIMELSLSNFEFLLEILSICKNLETLELCDMFPPQSNASNVSLTYDFFYPASSSQPPVPQISLKNLVILSNTPSNSRFTFSAIMTLLQLANHSLISFTLLQDISCSNSAEIYHALSALCPNLTHRPNPPDDDGTLQPHNYHFNGNSYLCQYFSSPPYTNIHNLSQSLPKSLKQFTFDFFMNTKNFKLFFEQCGSDRLSVVGMLNKNMTCDEYLEILSGYSEVRECRLELRCRRGVIPSDESNNHFHLSHRKSGSNSCVVGKDRENKFSKVGMEKVRKNVRI</sequence>
<evidence type="ECO:0000313" key="1">
    <source>
        <dbReference type="EMBL" id="CAG8442456.1"/>
    </source>
</evidence>
<protein>
    <submittedName>
        <fullName evidence="1">5655_t:CDS:1</fullName>
    </submittedName>
</protein>
<comment type="caution">
    <text evidence="1">The sequence shown here is derived from an EMBL/GenBank/DDBJ whole genome shotgun (WGS) entry which is preliminary data.</text>
</comment>